<dbReference type="KEGG" id="mgau:MGALJ_59950"/>
<dbReference type="AlphaFoldDB" id="A0A9W4FJ69"/>
<proteinExistence type="predicted"/>
<dbReference type="KEGG" id="mgau:MGALJ_61720"/>
<accession>A0A9W4FJ69</accession>
<name>A0A9W4FJ69_9MYCO</name>
<reference evidence="2" key="2">
    <citation type="submission" date="2020-02" db="EMBL/GenBank/DDBJ databases">
        <authorList>
            <person name="Matsumoto Y."/>
            <person name="Motooka D."/>
            <person name="Nakamura S."/>
        </authorList>
    </citation>
    <scope>NUCLEOTIDE SEQUENCE</scope>
    <source>
        <strain evidence="2">JCM 6399</strain>
        <plasmid evidence="2">pJCM6399</plasmid>
    </source>
</reference>
<dbReference type="EMBL" id="AP022602">
    <property type="protein sequence ID" value="BBY96503.1"/>
    <property type="molecule type" value="Genomic_DNA"/>
</dbReference>
<evidence type="ECO:0000313" key="3">
    <source>
        <dbReference type="Proteomes" id="UP000465785"/>
    </source>
</evidence>
<keyword evidence="3" id="KW-1185">Reference proteome</keyword>
<protein>
    <submittedName>
        <fullName evidence="2">Uncharacterized protein</fullName>
    </submittedName>
</protein>
<evidence type="ECO:0000313" key="1">
    <source>
        <dbReference type="EMBL" id="BBY96326.1"/>
    </source>
</evidence>
<evidence type="ECO:0000313" key="2">
    <source>
        <dbReference type="EMBL" id="BBY96503.1"/>
    </source>
</evidence>
<reference evidence="2 3" key="1">
    <citation type="journal article" date="2019" name="Emerg. Microbes Infect.">
        <title>Comprehensive subspecies identification of 175 nontuberculous mycobacteria species based on 7547 genomic profiles.</title>
        <authorList>
            <person name="Matsumoto Y."/>
            <person name="Kinjo T."/>
            <person name="Motooka D."/>
            <person name="Nabeya D."/>
            <person name="Jung N."/>
            <person name="Uechi K."/>
            <person name="Horii T."/>
            <person name="Iida T."/>
            <person name="Fujita J."/>
            <person name="Nakamura S."/>
        </authorList>
    </citation>
    <scope>NUCLEOTIDE SEQUENCE [LARGE SCALE GENOMIC DNA]</scope>
    <source>
        <strain evidence="2 3">JCM 6399</strain>
        <plasmid evidence="2">pJCM6399</plasmid>
    </source>
</reference>
<keyword evidence="2" id="KW-0614">Plasmid</keyword>
<dbReference type="EMBL" id="AP022602">
    <property type="protein sequence ID" value="BBY96326.1"/>
    <property type="molecule type" value="Genomic_DNA"/>
</dbReference>
<geneLocation type="plasmid" evidence="2 3">
    <name>pJCM6399</name>
</geneLocation>
<dbReference type="RefSeq" id="WP_163738611.1">
    <property type="nucleotide sequence ID" value="NZ_AP022602.1"/>
</dbReference>
<gene>
    <name evidence="1" type="ORF">MGALJ_59950</name>
    <name evidence="2" type="ORF">MGALJ_61720</name>
</gene>
<sequence>MAELTTIKVSKPLRERISAAAGQEDATVQKFLEQLMDEHDRHKRIAAVAEAIRSADEPALASWRAETADWAAVDVDTEANQ</sequence>
<dbReference type="Proteomes" id="UP000465785">
    <property type="component" value="Plasmid pJCM6399"/>
</dbReference>
<organism evidence="2 3">
    <name type="scientific">Mycobacterium gallinarum</name>
    <dbReference type="NCBI Taxonomy" id="39689"/>
    <lineage>
        <taxon>Bacteria</taxon>
        <taxon>Bacillati</taxon>
        <taxon>Actinomycetota</taxon>
        <taxon>Actinomycetes</taxon>
        <taxon>Mycobacteriales</taxon>
        <taxon>Mycobacteriaceae</taxon>
        <taxon>Mycobacterium</taxon>
    </lineage>
</organism>